<accession>A0ABY6J5V2</accession>
<sequence length="352" mass="39627">MLKTTAVFLILLLFSATSYVSAQSHIGTTGSFCRYAKNSLRDRNIYREGHTQCPACDLEDEKEEVARRAEDKRRQDVKNAAIAAQRLAEKKAQEELLKKKREADKGVTEVAVTMPADKKTVNNAVAASPAVGDGMLAGYFYDEAATNNQSLGHMIFHINQGERNNQTYKLYSDVNYFVLNNKRILDNNEFKACIGVRRLSDKDQGNAYQFPAGVGIVILNEINGEHVIADLVDVTGKRLLKDDNISTIVHFYGDYFILLEGKVFTPGSYPHASFQFDDGVIYNYKTKQRHPLARYSETRVSVGWHVNATYLPKNKLRDKSTYNAFLEVHTGWNTSSIYYITNEGKVASDAIH</sequence>
<reference evidence="2" key="1">
    <citation type="submission" date="2022-10" db="EMBL/GenBank/DDBJ databases">
        <title>Chitinophaga sp. nov., isolated from soil.</title>
        <authorList>
            <person name="Jeon C.O."/>
        </authorList>
    </citation>
    <scope>NUCLEOTIDE SEQUENCE</scope>
    <source>
        <strain evidence="2">R8</strain>
    </source>
</reference>
<evidence type="ECO:0000256" key="1">
    <source>
        <dbReference type="SAM" id="SignalP"/>
    </source>
</evidence>
<dbReference type="EMBL" id="CP107006">
    <property type="protein sequence ID" value="UYQ94993.1"/>
    <property type="molecule type" value="Genomic_DNA"/>
</dbReference>
<keyword evidence="1" id="KW-0732">Signal</keyword>
<organism evidence="2 3">
    <name type="scientific">Chitinophaga horti</name>
    <dbReference type="NCBI Taxonomy" id="2920382"/>
    <lineage>
        <taxon>Bacteria</taxon>
        <taxon>Pseudomonadati</taxon>
        <taxon>Bacteroidota</taxon>
        <taxon>Chitinophagia</taxon>
        <taxon>Chitinophagales</taxon>
        <taxon>Chitinophagaceae</taxon>
        <taxon>Chitinophaga</taxon>
    </lineage>
</organism>
<dbReference type="RefSeq" id="WP_264282801.1">
    <property type="nucleotide sequence ID" value="NZ_CP107006.1"/>
</dbReference>
<keyword evidence="3" id="KW-1185">Reference proteome</keyword>
<evidence type="ECO:0008006" key="4">
    <source>
        <dbReference type="Google" id="ProtNLM"/>
    </source>
</evidence>
<evidence type="ECO:0000313" key="3">
    <source>
        <dbReference type="Proteomes" id="UP001162741"/>
    </source>
</evidence>
<name>A0ABY6J5V2_9BACT</name>
<evidence type="ECO:0000313" key="2">
    <source>
        <dbReference type="EMBL" id="UYQ94993.1"/>
    </source>
</evidence>
<dbReference type="Proteomes" id="UP001162741">
    <property type="component" value="Chromosome"/>
</dbReference>
<feature type="chain" id="PRO_5045465420" description="WG containing repeat-containing protein" evidence="1">
    <location>
        <begin position="23"/>
        <end position="352"/>
    </location>
</feature>
<feature type="signal peptide" evidence="1">
    <location>
        <begin position="1"/>
        <end position="22"/>
    </location>
</feature>
<proteinExistence type="predicted"/>
<protein>
    <recommendedName>
        <fullName evidence="4">WG containing repeat-containing protein</fullName>
    </recommendedName>
</protein>
<gene>
    <name evidence="2" type="ORF">MKQ68_07785</name>
</gene>